<gene>
    <name evidence="1" type="primary">212</name>
    <name evidence="1" type="ORF">SEA_YABOI_212</name>
</gene>
<sequence length="70" mass="8150">MLPNPEKYVSIYPYEVSHGSWSVLGTDGYRSQTIQSGFKSKDLAQAWIRVYLENYVKQSMLRGDEEYELP</sequence>
<accession>A0A385UKH7</accession>
<dbReference type="Proteomes" id="UP000271820">
    <property type="component" value="Segment"/>
</dbReference>
<dbReference type="RefSeq" id="YP_009841308.1">
    <property type="nucleotide sequence ID" value="NC_048730.1"/>
</dbReference>
<dbReference type="KEGG" id="vg:55611573"/>
<evidence type="ECO:0000313" key="1">
    <source>
        <dbReference type="EMBL" id="AYB71009.1"/>
    </source>
</evidence>
<dbReference type="GeneID" id="55611573"/>
<proteinExistence type="predicted"/>
<keyword evidence="2" id="KW-1185">Reference proteome</keyword>
<dbReference type="EMBL" id="MH727564">
    <property type="protein sequence ID" value="AYB71009.1"/>
    <property type="molecule type" value="Genomic_DNA"/>
</dbReference>
<organism evidence="1 2">
    <name type="scientific">Streptomyces phage Yaboi</name>
    <dbReference type="NCBI Taxonomy" id="2301621"/>
    <lineage>
        <taxon>Viruses</taxon>
        <taxon>Duplodnaviria</taxon>
        <taxon>Heunggongvirae</taxon>
        <taxon>Uroviricota</taxon>
        <taxon>Caudoviricetes</taxon>
        <taxon>Stanwilliamsviridae</taxon>
        <taxon>Boydwoodruffvirinae</taxon>
        <taxon>Karimacvirus</taxon>
        <taxon>Karimacvirus yaboi</taxon>
        <taxon>Streptomyces virus Yaboi</taxon>
    </lineage>
</organism>
<reference evidence="1 2" key="1">
    <citation type="submission" date="2018-08" db="EMBL/GenBank/DDBJ databases">
        <authorList>
            <person name="Hogarty M.P."/>
            <person name="Sinkre R.A."/>
            <person name="Rubiano R."/>
            <person name="Harback M.R."/>
            <person name="Shaffer C.D."/>
            <person name="Weston-Hafer K.A."/>
            <person name="Russell D.A."/>
            <person name="Pope W.H."/>
            <person name="Jacobs-Sera D."/>
            <person name="Hendrix R.W."/>
            <person name="Hatfull G.F."/>
        </authorList>
    </citation>
    <scope>NUCLEOTIDE SEQUENCE [LARGE SCALE GENOMIC DNA]</scope>
</reference>
<evidence type="ECO:0000313" key="2">
    <source>
        <dbReference type="Proteomes" id="UP000271820"/>
    </source>
</evidence>
<protein>
    <submittedName>
        <fullName evidence="1">Uncharacterized protein</fullName>
    </submittedName>
</protein>
<name>A0A385UKH7_9CAUD</name>